<dbReference type="InterPro" id="IPR002769">
    <property type="entry name" value="eIF6"/>
</dbReference>
<dbReference type="GO" id="GO:0000463">
    <property type="term" value="P:maturation of LSU-rRNA from tricistronic rRNA transcript (SSU-rRNA, 5.8S rRNA, LSU-rRNA)"/>
    <property type="evidence" value="ECO:0007669"/>
    <property type="project" value="EnsemblFungi"/>
</dbReference>
<dbReference type="SMART" id="SM00654">
    <property type="entry name" value="eIF6"/>
    <property type="match status" value="1"/>
</dbReference>
<dbReference type="GO" id="GO:0043023">
    <property type="term" value="F:ribosomal large subunit binding"/>
    <property type="evidence" value="ECO:0007669"/>
    <property type="project" value="UniProtKB-UniRule"/>
</dbReference>
<dbReference type="EMBL" id="LGUB01000880">
    <property type="protein sequence ID" value="KRH92504.1"/>
    <property type="molecule type" value="Genomic_DNA"/>
</dbReference>
<gene>
    <name evidence="3" type="primary">TIF6</name>
    <name evidence="4" type="ORF">M153_5181000840</name>
</gene>
<dbReference type="GO" id="GO:0003743">
    <property type="term" value="F:translation initiation factor activity"/>
    <property type="evidence" value="ECO:0007669"/>
    <property type="project" value="UniProtKB-UniRule"/>
</dbReference>
<evidence type="ECO:0000313" key="4">
    <source>
        <dbReference type="EMBL" id="KRH92504.1"/>
    </source>
</evidence>
<comment type="caution">
    <text evidence="3">Lacks conserved residue(s) required for the propagation of feature annotation.</text>
</comment>
<organism evidence="4 5">
    <name type="scientific">Pseudoloma neurophilia</name>
    <dbReference type="NCBI Taxonomy" id="146866"/>
    <lineage>
        <taxon>Eukaryota</taxon>
        <taxon>Fungi</taxon>
        <taxon>Fungi incertae sedis</taxon>
        <taxon>Microsporidia</taxon>
        <taxon>Pseudoloma</taxon>
    </lineage>
</organism>
<keyword evidence="2 3" id="KW-0648">Protein biosynthesis</keyword>
<comment type="subunit">
    <text evidence="3">Monomer. Associates with the 60S ribosomal subunit.</text>
</comment>
<dbReference type="Pfam" id="PF01912">
    <property type="entry name" value="eIF-6"/>
    <property type="match status" value="1"/>
</dbReference>
<dbReference type="PIRSF" id="PIRSF006413">
    <property type="entry name" value="IF-6"/>
    <property type="match status" value="1"/>
</dbReference>
<keyword evidence="3" id="KW-0963">Cytoplasm</keyword>
<evidence type="ECO:0000256" key="1">
    <source>
        <dbReference type="ARBA" id="ARBA00022540"/>
    </source>
</evidence>
<dbReference type="GO" id="GO:0005737">
    <property type="term" value="C:cytoplasm"/>
    <property type="evidence" value="ECO:0007669"/>
    <property type="project" value="UniProtKB-SubCell"/>
</dbReference>
<dbReference type="SUPFAM" id="SSF55909">
    <property type="entry name" value="Pentein"/>
    <property type="match status" value="1"/>
</dbReference>
<dbReference type="GO" id="GO:0005730">
    <property type="term" value="C:nucleolus"/>
    <property type="evidence" value="ECO:0007669"/>
    <property type="project" value="UniProtKB-SubCell"/>
</dbReference>
<dbReference type="VEuPathDB" id="MicrosporidiaDB:M153_5181000840"/>
<comment type="similarity">
    <text evidence="3">Belongs to the eIF-6 family.</text>
</comment>
<dbReference type="GO" id="GO:0000054">
    <property type="term" value="P:ribosomal subunit export from nucleus"/>
    <property type="evidence" value="ECO:0007669"/>
    <property type="project" value="UniProtKB-UniRule"/>
</dbReference>
<proteinExistence type="inferred from homology"/>
<dbReference type="PANTHER" id="PTHR10784">
    <property type="entry name" value="TRANSLATION INITIATION FACTOR 6"/>
    <property type="match status" value="1"/>
</dbReference>
<reference evidence="4 5" key="1">
    <citation type="submission" date="2015-07" db="EMBL/GenBank/DDBJ databases">
        <title>The genome of Pseudoloma neurophilia, a relevant intracellular parasite of the zebrafish.</title>
        <authorList>
            <person name="Ndikumana S."/>
            <person name="Pelin A."/>
            <person name="Sanders J."/>
            <person name="Corradi N."/>
        </authorList>
    </citation>
    <scope>NUCLEOTIDE SEQUENCE [LARGE SCALE GENOMIC DNA]</scope>
    <source>
        <strain evidence="4 5">MK1</strain>
    </source>
</reference>
<dbReference type="AlphaFoldDB" id="A0A0R0LTC2"/>
<comment type="function">
    <text evidence="3">Binds to the 60S ribosomal subunit and prevents its association with the 40S ribosomal subunit to form the 80S initiation complex in the cytoplasm. Is also involved in ribosome biogenesis. Associates with pre-60S subunits in the nucleus and is involved in its nuclear export.</text>
</comment>
<keyword evidence="1 3" id="KW-0396">Initiation factor</keyword>
<dbReference type="GO" id="GO:0042256">
    <property type="term" value="P:cytosolic ribosome assembly"/>
    <property type="evidence" value="ECO:0007669"/>
    <property type="project" value="UniProtKB-UniRule"/>
</dbReference>
<keyword evidence="3" id="KW-0690">Ribosome biogenesis</keyword>
<dbReference type="NCBIfam" id="TIGR00323">
    <property type="entry name" value="eIF-6"/>
    <property type="match status" value="1"/>
</dbReference>
<name>A0A0R0LTC2_9MICR</name>
<dbReference type="HAMAP" id="MF_00032">
    <property type="entry name" value="eIF_6"/>
    <property type="match status" value="1"/>
</dbReference>
<dbReference type="Proteomes" id="UP000051530">
    <property type="component" value="Unassembled WGS sequence"/>
</dbReference>
<dbReference type="GO" id="GO:0000466">
    <property type="term" value="P:maturation of 5.8S rRNA from tricistronic rRNA transcript (SSU-rRNA, 5.8S rRNA, LSU-rRNA)"/>
    <property type="evidence" value="ECO:0007669"/>
    <property type="project" value="EnsemblFungi"/>
</dbReference>
<dbReference type="GO" id="GO:1902626">
    <property type="term" value="P:assembly of large subunit precursor of preribosome"/>
    <property type="evidence" value="ECO:0007669"/>
    <property type="project" value="EnsemblFungi"/>
</dbReference>
<comment type="caution">
    <text evidence="4">The sequence shown here is derived from an EMBL/GenBank/DDBJ whole genome shotgun (WGS) entry which is preliminary data.</text>
</comment>
<dbReference type="OrthoDB" id="4155914at2759"/>
<evidence type="ECO:0000256" key="2">
    <source>
        <dbReference type="ARBA" id="ARBA00022917"/>
    </source>
</evidence>
<protein>
    <recommendedName>
        <fullName evidence="3">Eukaryotic translation initiation factor 6</fullName>
        <shortName evidence="3">eIF-6</shortName>
    </recommendedName>
</protein>
<comment type="subcellular location">
    <subcellularLocation>
        <location evidence="3">Cytoplasm</location>
    </subcellularLocation>
    <subcellularLocation>
        <location evidence="3">Nucleus</location>
        <location evidence="3">Nucleolus</location>
    </subcellularLocation>
    <text evidence="3">Shuttles between cytoplasm and nucleus/nucleolus.</text>
</comment>
<evidence type="ECO:0000256" key="3">
    <source>
        <dbReference type="HAMAP-Rule" id="MF_03132"/>
    </source>
</evidence>
<accession>A0A0R0LTC2</accession>
<keyword evidence="5" id="KW-1185">Reference proteome</keyword>
<evidence type="ECO:0000313" key="5">
    <source>
        <dbReference type="Proteomes" id="UP000051530"/>
    </source>
</evidence>
<dbReference type="Gene3D" id="3.75.10.10">
    <property type="entry name" value="L-arginine/glycine Amidinotransferase, Chain A"/>
    <property type="match status" value="1"/>
</dbReference>
<dbReference type="GO" id="GO:0030687">
    <property type="term" value="C:preribosome, large subunit precursor"/>
    <property type="evidence" value="ECO:0007669"/>
    <property type="project" value="EnsemblFungi"/>
</dbReference>
<keyword evidence="3" id="KW-0539">Nucleus</keyword>
<sequence length="242" mass="26470">MSTQRISFERSSEIGAYALLTNKYCLLGKCKSRNFYSHFQAVLNLPMAETTINTISIVGNLCRGNSHGLLLPSTVTDQEKQHVANLLPDGVKIRVIDERLNALGNTVICNDRIALVHSDMETANMEIIENALNVEVIKHFIGKEPLVGAFASMNGQGMLVHPLCTVEEIDELSQLLSLQVMAGTVNKGTSVIGGGIVVNDWSLFIGSNSTTTEMSVAERVFMIGDKKDDDMLKKTWVEGIVD</sequence>